<evidence type="ECO:0000313" key="2">
    <source>
        <dbReference type="EMBL" id="GAA0631221.1"/>
    </source>
</evidence>
<proteinExistence type="predicted"/>
<name>A0ABP3SBA1_9ACTN</name>
<keyword evidence="1" id="KW-0812">Transmembrane</keyword>
<dbReference type="RefSeq" id="WP_344607841.1">
    <property type="nucleotide sequence ID" value="NZ_BAAAHE010000040.1"/>
</dbReference>
<protein>
    <submittedName>
        <fullName evidence="2">Uncharacterized protein</fullName>
    </submittedName>
</protein>
<keyword evidence="1" id="KW-1133">Transmembrane helix</keyword>
<organism evidence="2 3">
    <name type="scientific">Sporichthya brevicatena</name>
    <dbReference type="NCBI Taxonomy" id="171442"/>
    <lineage>
        <taxon>Bacteria</taxon>
        <taxon>Bacillati</taxon>
        <taxon>Actinomycetota</taxon>
        <taxon>Actinomycetes</taxon>
        <taxon>Sporichthyales</taxon>
        <taxon>Sporichthyaceae</taxon>
        <taxon>Sporichthya</taxon>
    </lineage>
</organism>
<gene>
    <name evidence="2" type="ORF">GCM10009547_38890</name>
</gene>
<accession>A0ABP3SBA1</accession>
<comment type="caution">
    <text evidence="2">The sequence shown here is derived from an EMBL/GenBank/DDBJ whole genome shotgun (WGS) entry which is preliminary data.</text>
</comment>
<reference evidence="3" key="1">
    <citation type="journal article" date="2019" name="Int. J. Syst. Evol. Microbiol.">
        <title>The Global Catalogue of Microorganisms (GCM) 10K type strain sequencing project: providing services to taxonomists for standard genome sequencing and annotation.</title>
        <authorList>
            <consortium name="The Broad Institute Genomics Platform"/>
            <consortium name="The Broad Institute Genome Sequencing Center for Infectious Disease"/>
            <person name="Wu L."/>
            <person name="Ma J."/>
        </authorList>
    </citation>
    <scope>NUCLEOTIDE SEQUENCE [LARGE SCALE GENOMIC DNA]</scope>
    <source>
        <strain evidence="3">JCM 10671</strain>
    </source>
</reference>
<sequence>MSQIIETSVPENPTVATDAEVREAELLREEGRMRAHDGAVESTYWYMVAMFVLGLYAAFWIVLFTRMNP</sequence>
<feature type="transmembrane region" description="Helical" evidence="1">
    <location>
        <begin position="43"/>
        <end position="64"/>
    </location>
</feature>
<keyword evidence="3" id="KW-1185">Reference proteome</keyword>
<evidence type="ECO:0000313" key="3">
    <source>
        <dbReference type="Proteomes" id="UP001500957"/>
    </source>
</evidence>
<keyword evidence="1" id="KW-0472">Membrane</keyword>
<evidence type="ECO:0000256" key="1">
    <source>
        <dbReference type="SAM" id="Phobius"/>
    </source>
</evidence>
<dbReference type="Proteomes" id="UP001500957">
    <property type="component" value="Unassembled WGS sequence"/>
</dbReference>
<dbReference type="EMBL" id="BAAAHE010000040">
    <property type="protein sequence ID" value="GAA0631221.1"/>
    <property type="molecule type" value="Genomic_DNA"/>
</dbReference>